<dbReference type="EMBL" id="CABQ01000320">
    <property type="protein sequence ID" value="CBI09105.1"/>
    <property type="molecule type" value="Genomic_DNA"/>
</dbReference>
<comment type="caution">
    <text evidence="2">The sequence shown here is derived from an EMBL/GenBank/DDBJ whole genome shotgun (WGS) entry which is preliminary data.</text>
</comment>
<gene>
    <name evidence="2" type="ORF">CARN6_2657</name>
</gene>
<reference evidence="2" key="1">
    <citation type="submission" date="2009-10" db="EMBL/GenBank/DDBJ databases">
        <title>Diversity of trophic interactions inside an arsenic-rich microbial ecosystem.</title>
        <authorList>
            <person name="Bertin P.N."/>
            <person name="Heinrich-Salmeron A."/>
            <person name="Pelletier E."/>
            <person name="Goulhen-Chollet F."/>
            <person name="Arsene-Ploetze F."/>
            <person name="Gallien S."/>
            <person name="Calteau A."/>
            <person name="Vallenet D."/>
            <person name="Casiot C."/>
            <person name="Chane-Woon-Ming B."/>
            <person name="Giloteaux L."/>
            <person name="Barakat M."/>
            <person name="Bonnefoy V."/>
            <person name="Bruneel O."/>
            <person name="Chandler M."/>
            <person name="Cleiss J."/>
            <person name="Duran R."/>
            <person name="Elbaz-Poulichet F."/>
            <person name="Fonknechten N."/>
            <person name="Lauga B."/>
            <person name="Mornico D."/>
            <person name="Ortet P."/>
            <person name="Schaeffer C."/>
            <person name="Siguier P."/>
            <person name="Alexander Thil Smith A."/>
            <person name="Van Dorsselaer A."/>
            <person name="Weissenbach J."/>
            <person name="Medigue C."/>
            <person name="Le Paslier D."/>
        </authorList>
    </citation>
    <scope>NUCLEOTIDE SEQUENCE</scope>
</reference>
<dbReference type="AlphaFoldDB" id="E6QPD4"/>
<sequence>MRERTQAQREALVRQSLVQDDRLVRLLAEWVGRDLSGYDWQDSIPWRIEREISVFIQSVNRMAKQEQTMKPETLEIPVRDAQRLGAAVDHDLAPVNEQDEAQGGERTHDQALLDALDLGIEPVGLGV</sequence>
<evidence type="ECO:0000313" key="2">
    <source>
        <dbReference type="EMBL" id="CBI09105.1"/>
    </source>
</evidence>
<accession>E6QPD4</accession>
<evidence type="ECO:0000256" key="1">
    <source>
        <dbReference type="SAM" id="MobiDB-lite"/>
    </source>
</evidence>
<name>E6QPD4_9ZZZZ</name>
<organism evidence="2">
    <name type="scientific">mine drainage metagenome</name>
    <dbReference type="NCBI Taxonomy" id="410659"/>
    <lineage>
        <taxon>unclassified sequences</taxon>
        <taxon>metagenomes</taxon>
        <taxon>ecological metagenomes</taxon>
    </lineage>
</organism>
<feature type="region of interest" description="Disordered" evidence="1">
    <location>
        <begin position="88"/>
        <end position="107"/>
    </location>
</feature>
<proteinExistence type="predicted"/>
<protein>
    <submittedName>
        <fullName evidence="2">Uncharacterized protein</fullName>
    </submittedName>
</protein>